<reference evidence="2" key="1">
    <citation type="submission" date="2022-11" db="UniProtKB">
        <authorList>
            <consortium name="WormBaseParasite"/>
        </authorList>
    </citation>
    <scope>IDENTIFICATION</scope>
</reference>
<dbReference type="WBParaSite" id="PS1159_v2.g8529.t1">
    <property type="protein sequence ID" value="PS1159_v2.g8529.t1"/>
    <property type="gene ID" value="PS1159_v2.g8529"/>
</dbReference>
<organism evidence="1 2">
    <name type="scientific">Panagrolaimus sp. PS1159</name>
    <dbReference type="NCBI Taxonomy" id="55785"/>
    <lineage>
        <taxon>Eukaryota</taxon>
        <taxon>Metazoa</taxon>
        <taxon>Ecdysozoa</taxon>
        <taxon>Nematoda</taxon>
        <taxon>Chromadorea</taxon>
        <taxon>Rhabditida</taxon>
        <taxon>Tylenchina</taxon>
        <taxon>Panagrolaimomorpha</taxon>
        <taxon>Panagrolaimoidea</taxon>
        <taxon>Panagrolaimidae</taxon>
        <taxon>Panagrolaimus</taxon>
    </lineage>
</organism>
<evidence type="ECO:0000313" key="1">
    <source>
        <dbReference type="Proteomes" id="UP000887580"/>
    </source>
</evidence>
<evidence type="ECO:0000313" key="2">
    <source>
        <dbReference type="WBParaSite" id="PS1159_v2.g8529.t1"/>
    </source>
</evidence>
<name>A0AC35GU30_9BILA</name>
<accession>A0AC35GU30</accession>
<sequence>MSKSSEQCVFCGWNRRTCWQNIKFYNIPREPGLKRIRWLQIFGNRPITHRDRVCSVHFRAGRPSNDPSHEDFVPHLYLSKEPPPDMVNYFNNQAADKESDCAKILAADACVELINKETAKQNENTNSNKDDDRLLPLLPKKNRNLRPAIMQRKRKQIKDEVIEDENNVIDEEDVEVEGGPPKLRKMKTSVANDLANVESSSNYSYLNRRIVSKSNNLNQYRRFAESTSRTTTAIPLDRYFVESTGIQAGQTLSIKRKTPVSTPIPRFRNPIHIQEPKIAYKIANATAPIRNKPQISSLHHHRSASNYEISQEEDLVNQQLRYIEMEAQRDEEEEELDMLEAEAEAVRLMHEQELMLQNHHHQMLVHDEHGMLEYEDGEGTYEEYYESSGFEEYEDSDILTHPRT</sequence>
<proteinExistence type="predicted"/>
<protein>
    <submittedName>
        <fullName evidence="2">THAP-type domain-containing protein</fullName>
    </submittedName>
</protein>
<dbReference type="Proteomes" id="UP000887580">
    <property type="component" value="Unplaced"/>
</dbReference>